<dbReference type="Pfam" id="PF00020">
    <property type="entry name" value="TNFR_c6"/>
    <property type="match status" value="1"/>
</dbReference>
<reference evidence="7" key="2">
    <citation type="submission" date="2019-09" db="UniProtKB">
        <authorList>
            <consortium name="WormBaseParasite"/>
        </authorList>
    </citation>
    <scope>IDENTIFICATION</scope>
</reference>
<protein>
    <submittedName>
        <fullName evidence="7">TNFR-Cys domain-containing protein</fullName>
    </submittedName>
</protein>
<proteinExistence type="predicted"/>
<feature type="chain" id="PRO_5044596489" evidence="3">
    <location>
        <begin position="22"/>
        <end position="175"/>
    </location>
</feature>
<feature type="compositionally biased region" description="Acidic residues" evidence="2">
    <location>
        <begin position="142"/>
        <end position="166"/>
    </location>
</feature>
<dbReference type="Gene3D" id="2.10.50.10">
    <property type="entry name" value="Tumor Necrosis Factor Receptor, subunit A, domain 2"/>
    <property type="match status" value="1"/>
</dbReference>
<evidence type="ECO:0000313" key="5">
    <source>
        <dbReference type="EMBL" id="VDO72431.1"/>
    </source>
</evidence>
<gene>
    <name evidence="5" type="ORF">HPBE_LOCUS7477</name>
</gene>
<dbReference type="InterPro" id="IPR001368">
    <property type="entry name" value="TNFR/NGFR_Cys_rich_reg"/>
</dbReference>
<evidence type="ECO:0000256" key="3">
    <source>
        <dbReference type="SAM" id="SignalP"/>
    </source>
</evidence>
<dbReference type="PROSITE" id="PS00652">
    <property type="entry name" value="TNFR_NGFR_1"/>
    <property type="match status" value="1"/>
</dbReference>
<feature type="compositionally biased region" description="Basic and acidic residues" evidence="2">
    <location>
        <begin position="122"/>
        <end position="135"/>
    </location>
</feature>
<evidence type="ECO:0000256" key="2">
    <source>
        <dbReference type="SAM" id="MobiDB-lite"/>
    </source>
</evidence>
<keyword evidence="6" id="KW-1185">Reference proteome</keyword>
<dbReference type="WBParaSite" id="HPBE_0000747601-mRNA-1">
    <property type="protein sequence ID" value="HPBE_0000747601-mRNA-1"/>
    <property type="gene ID" value="HPBE_0000747601"/>
</dbReference>
<dbReference type="PROSITE" id="PS50050">
    <property type="entry name" value="TNFR_NGFR_2"/>
    <property type="match status" value="1"/>
</dbReference>
<keyword evidence="3" id="KW-0732">Signal</keyword>
<feature type="region of interest" description="Disordered" evidence="2">
    <location>
        <begin position="122"/>
        <end position="175"/>
    </location>
</feature>
<evidence type="ECO:0000256" key="1">
    <source>
        <dbReference type="PROSITE-ProRule" id="PRU00206"/>
    </source>
</evidence>
<dbReference type="EMBL" id="UZAH01025900">
    <property type="protein sequence ID" value="VDO72431.1"/>
    <property type="molecule type" value="Genomic_DNA"/>
</dbReference>
<accession>A0A3P7XDT9</accession>
<dbReference type="Proteomes" id="UP000050761">
    <property type="component" value="Unassembled WGS sequence"/>
</dbReference>
<evidence type="ECO:0000313" key="6">
    <source>
        <dbReference type="Proteomes" id="UP000050761"/>
    </source>
</evidence>
<keyword evidence="1" id="KW-1015">Disulfide bond</keyword>
<feature type="signal peptide" evidence="3">
    <location>
        <begin position="1"/>
        <end position="21"/>
    </location>
</feature>
<feature type="disulfide bond" evidence="1">
    <location>
        <begin position="49"/>
        <end position="67"/>
    </location>
</feature>
<organism evidence="5">
    <name type="scientific">Heligmosomoides polygyrus</name>
    <name type="common">Parasitic roundworm</name>
    <dbReference type="NCBI Taxonomy" id="6339"/>
    <lineage>
        <taxon>Eukaryota</taxon>
        <taxon>Metazoa</taxon>
        <taxon>Ecdysozoa</taxon>
        <taxon>Nematoda</taxon>
        <taxon>Chromadorea</taxon>
        <taxon>Rhabditida</taxon>
        <taxon>Rhabditina</taxon>
        <taxon>Rhabditomorpha</taxon>
        <taxon>Strongyloidea</taxon>
        <taxon>Heligmosomidae</taxon>
        <taxon>Heligmosomoides</taxon>
    </lineage>
</organism>
<dbReference type="SMART" id="SM00208">
    <property type="entry name" value="TNFR"/>
    <property type="match status" value="1"/>
</dbReference>
<name>A0A3P7XDT9_HELPZ</name>
<dbReference type="OrthoDB" id="5874383at2759"/>
<feature type="repeat" description="TNFR-Cys" evidence="1">
    <location>
        <begin position="29"/>
        <end position="67"/>
    </location>
</feature>
<comment type="caution">
    <text evidence="1">Lacks conserved residue(s) required for the propagation of feature annotation.</text>
</comment>
<sequence>MRTILATLLFVFVIATDIVYTLDDDVFKLCSEGDFYDDNMEGCEPCSTCKDNYYVRQACSTFKNTVCGWCGSSKPVKNRDFYKRCHVSRLQDSLEEKHFEKDFRQRVMASIMKEKHMKVNDEAIEKEQQHPDRRRLPPLPTDEYDEEYPDQDDEKYDVPASEEDLEGLVSLSSFR</sequence>
<evidence type="ECO:0000313" key="7">
    <source>
        <dbReference type="WBParaSite" id="HPBE_0000747601-mRNA-1"/>
    </source>
</evidence>
<dbReference type="AlphaFoldDB" id="A0A3P7XDT9"/>
<feature type="disulfide bond" evidence="1">
    <location>
        <begin position="46"/>
        <end position="59"/>
    </location>
</feature>
<feature type="domain" description="TNFR-Cys" evidence="4">
    <location>
        <begin position="29"/>
        <end position="67"/>
    </location>
</feature>
<reference evidence="5 6" key="1">
    <citation type="submission" date="2018-11" db="EMBL/GenBank/DDBJ databases">
        <authorList>
            <consortium name="Pathogen Informatics"/>
        </authorList>
    </citation>
    <scope>NUCLEOTIDE SEQUENCE [LARGE SCALE GENOMIC DNA]</scope>
</reference>
<evidence type="ECO:0000259" key="4">
    <source>
        <dbReference type="PROSITE" id="PS50050"/>
    </source>
</evidence>